<evidence type="ECO:0000256" key="2">
    <source>
        <dbReference type="ARBA" id="ARBA00009670"/>
    </source>
</evidence>
<keyword evidence="9" id="KW-0418">Kinase</keyword>
<feature type="region of interest" description="Disordered" evidence="6">
    <location>
        <begin position="182"/>
        <end position="203"/>
    </location>
</feature>
<dbReference type="Pfam" id="PF03109">
    <property type="entry name" value="ABC1"/>
    <property type="match status" value="1"/>
</dbReference>
<keyword evidence="8" id="KW-1185">Reference proteome</keyword>
<evidence type="ECO:0000256" key="3">
    <source>
        <dbReference type="ARBA" id="ARBA00022679"/>
    </source>
</evidence>
<keyword evidence="5" id="KW-0067">ATP-binding</keyword>
<dbReference type="Proteomes" id="UP000695000">
    <property type="component" value="Unplaced"/>
</dbReference>
<keyword evidence="4" id="KW-0547">Nucleotide-binding</keyword>
<feature type="compositionally biased region" description="Pro residues" evidence="6">
    <location>
        <begin position="99"/>
        <end position="124"/>
    </location>
</feature>
<dbReference type="GeneID" id="108567714"/>
<dbReference type="PANTHER" id="PTHR43851">
    <property type="match status" value="1"/>
</dbReference>
<reference evidence="9" key="1">
    <citation type="submission" date="2025-08" db="UniProtKB">
        <authorList>
            <consortium name="RefSeq"/>
        </authorList>
    </citation>
    <scope>IDENTIFICATION</scope>
    <source>
        <tissue evidence="9">Whole Larva</tissue>
    </source>
</reference>
<evidence type="ECO:0000259" key="7">
    <source>
        <dbReference type="Pfam" id="PF03109"/>
    </source>
</evidence>
<dbReference type="InterPro" id="IPR051409">
    <property type="entry name" value="Atypical_kinase_ADCK"/>
</dbReference>
<dbReference type="CDD" id="cd13970">
    <property type="entry name" value="ABC1_ADCK3"/>
    <property type="match status" value="1"/>
</dbReference>
<accession>A0ABM1NAG7</accession>
<evidence type="ECO:0000256" key="4">
    <source>
        <dbReference type="ARBA" id="ARBA00022741"/>
    </source>
</evidence>
<dbReference type="GO" id="GO:0016301">
    <property type="term" value="F:kinase activity"/>
    <property type="evidence" value="ECO:0007669"/>
    <property type="project" value="UniProtKB-KW"/>
</dbReference>
<evidence type="ECO:0000313" key="8">
    <source>
        <dbReference type="Proteomes" id="UP000695000"/>
    </source>
</evidence>
<name>A0ABM1NAG7_NICVS</name>
<feature type="region of interest" description="Disordered" evidence="6">
    <location>
        <begin position="84"/>
        <end position="144"/>
    </location>
</feature>
<comment type="similarity">
    <text evidence="2">Belongs to the protein kinase superfamily. ADCK protein kinase family.</text>
</comment>
<evidence type="ECO:0000256" key="6">
    <source>
        <dbReference type="SAM" id="MobiDB-lite"/>
    </source>
</evidence>
<feature type="domain" description="ABC1 atypical kinase-like" evidence="7">
    <location>
        <begin position="290"/>
        <end position="530"/>
    </location>
</feature>
<comment type="pathway">
    <text evidence="1">Cofactor biosynthesis; ubiquinone biosynthesis.</text>
</comment>
<dbReference type="PANTHER" id="PTHR43851:SF3">
    <property type="entry name" value="COENZYME Q8"/>
    <property type="match status" value="1"/>
</dbReference>
<protein>
    <submittedName>
        <fullName evidence="9">AarF domain-containing protein kinase 4</fullName>
    </submittedName>
</protein>
<evidence type="ECO:0000256" key="1">
    <source>
        <dbReference type="ARBA" id="ARBA00004749"/>
    </source>
</evidence>
<evidence type="ECO:0000256" key="5">
    <source>
        <dbReference type="ARBA" id="ARBA00022840"/>
    </source>
</evidence>
<keyword evidence="3" id="KW-0808">Transferase</keyword>
<gene>
    <name evidence="9" type="primary">LOC108567714</name>
</gene>
<dbReference type="InterPro" id="IPR004147">
    <property type="entry name" value="ABC1_dom"/>
</dbReference>
<organism evidence="8 9">
    <name type="scientific">Nicrophorus vespilloides</name>
    <name type="common">Boreal carrion beetle</name>
    <dbReference type="NCBI Taxonomy" id="110193"/>
    <lineage>
        <taxon>Eukaryota</taxon>
        <taxon>Metazoa</taxon>
        <taxon>Ecdysozoa</taxon>
        <taxon>Arthropoda</taxon>
        <taxon>Hexapoda</taxon>
        <taxon>Insecta</taxon>
        <taxon>Pterygota</taxon>
        <taxon>Neoptera</taxon>
        <taxon>Endopterygota</taxon>
        <taxon>Coleoptera</taxon>
        <taxon>Polyphaga</taxon>
        <taxon>Staphyliniformia</taxon>
        <taxon>Silphidae</taxon>
        <taxon>Nicrophorinae</taxon>
        <taxon>Nicrophorus</taxon>
    </lineage>
</organism>
<dbReference type="RefSeq" id="XP_017783817.1">
    <property type="nucleotide sequence ID" value="XM_017928328.1"/>
</dbReference>
<proteinExistence type="inferred from homology"/>
<evidence type="ECO:0000313" key="9">
    <source>
        <dbReference type="RefSeq" id="XP_017783817.1"/>
    </source>
</evidence>
<dbReference type="SUPFAM" id="SSF56112">
    <property type="entry name" value="Protein kinase-like (PK-like)"/>
    <property type="match status" value="1"/>
</dbReference>
<dbReference type="InterPro" id="IPR011009">
    <property type="entry name" value="Kinase-like_dom_sf"/>
</dbReference>
<dbReference type="InterPro" id="IPR034646">
    <property type="entry name" value="ADCK3_dom"/>
</dbReference>
<sequence length="634" mass="71837">MSRGQDILAILKSLQSIAEAGLKLNESELKVIWKNSSFKSACQELPQKLKPDENITNINELLKIINDGTGRLSTVFTGVSQFARYKPNEGSNTKDNQTKPPPSSHPPPPSSHPPPPSNKSPPPTSSSKDSRETPNPFKIHLTDSDKELLKKLDREHREKMAREFNKKNIVLEDELKKNKDEIVAVPNPKSQQSLSSSAKQRTVPSTRIGRMMSFGNLAAGLGIGTLAEYTKRTLGLKEDDSNIFMNKANMERIVDTLCKVRGAALKIGQILSIQDDSIVNPELAKALERVRKSADFMPTWQLVKVLENDLGANWRKKFSEFNETPFAAASIGQVHWGKTHDGTEVAVKIQYPGVAKGIESDIDNLIGIMKVWNIFPPGMFVDNVVIVAKRELAWEVDYLREADCTRKFRDLLKPYPDYYVPEVQDTLSAKQVFTTELIEGLPVDQCIDLPLADRKFIGAKVLELVLREVMEFQYMQTDPNWANFFYNPKTKKVLLLDFGASRAYTKKFTDHYVRIIKAASEGDRNTILTYSRELGFFTGYESKIMEEAHVDAVMILGEVFRKNEEFDFSCQNTTERLQQLVPTMLAHRLCPPPEEIYSLHRKISGVFLLCAKLKATVPARKIFLNLYENYHFDY</sequence>